<dbReference type="AlphaFoldDB" id="A0AAN8S7U5"/>
<evidence type="ECO:0000313" key="2">
    <source>
        <dbReference type="EMBL" id="KAK6621046.1"/>
    </source>
</evidence>
<feature type="region of interest" description="Disordered" evidence="1">
    <location>
        <begin position="83"/>
        <end position="145"/>
    </location>
</feature>
<gene>
    <name evidence="2" type="ORF">RUM43_011349</name>
</gene>
<dbReference type="Proteomes" id="UP001372834">
    <property type="component" value="Unassembled WGS sequence"/>
</dbReference>
<feature type="compositionally biased region" description="Basic and acidic residues" evidence="1">
    <location>
        <begin position="83"/>
        <end position="92"/>
    </location>
</feature>
<comment type="caution">
    <text evidence="2">The sequence shown here is derived from an EMBL/GenBank/DDBJ whole genome shotgun (WGS) entry which is preliminary data.</text>
</comment>
<reference evidence="2 3" key="1">
    <citation type="submission" date="2023-10" db="EMBL/GenBank/DDBJ databases">
        <title>Genomes of two closely related lineages of the louse Polyplax serrata with different host specificities.</title>
        <authorList>
            <person name="Martinu J."/>
            <person name="Tarabai H."/>
            <person name="Stefka J."/>
            <person name="Hypsa V."/>
        </authorList>
    </citation>
    <scope>NUCLEOTIDE SEQUENCE [LARGE SCALE GENOMIC DNA]</scope>
    <source>
        <strain evidence="2">HR10_N</strain>
    </source>
</reference>
<accession>A0AAN8S7U5</accession>
<proteinExistence type="predicted"/>
<dbReference type="EMBL" id="JAWJWE010000039">
    <property type="protein sequence ID" value="KAK6621046.1"/>
    <property type="molecule type" value="Genomic_DNA"/>
</dbReference>
<evidence type="ECO:0000256" key="1">
    <source>
        <dbReference type="SAM" id="MobiDB-lite"/>
    </source>
</evidence>
<feature type="compositionally biased region" description="Basic and acidic residues" evidence="1">
    <location>
        <begin position="116"/>
        <end position="126"/>
    </location>
</feature>
<feature type="compositionally biased region" description="Basic residues" evidence="1">
    <location>
        <begin position="93"/>
        <end position="109"/>
    </location>
</feature>
<organism evidence="2 3">
    <name type="scientific">Polyplax serrata</name>
    <name type="common">Common mouse louse</name>
    <dbReference type="NCBI Taxonomy" id="468196"/>
    <lineage>
        <taxon>Eukaryota</taxon>
        <taxon>Metazoa</taxon>
        <taxon>Ecdysozoa</taxon>
        <taxon>Arthropoda</taxon>
        <taxon>Hexapoda</taxon>
        <taxon>Insecta</taxon>
        <taxon>Pterygota</taxon>
        <taxon>Neoptera</taxon>
        <taxon>Paraneoptera</taxon>
        <taxon>Psocodea</taxon>
        <taxon>Troctomorpha</taxon>
        <taxon>Phthiraptera</taxon>
        <taxon>Anoplura</taxon>
        <taxon>Polyplacidae</taxon>
        <taxon>Polyplax</taxon>
    </lineage>
</organism>
<sequence>MCDSSCDVHVRKIRKRPQRVTPRPVSLKEFRLSNRPSNPRNRKTERPERIDPWRDTWLRQVSENAELLAVRERVCAGGVRGVRDETEGDWSRNNKKKGRRRKKVFRGRRASIPARAEGEVRVREGDGVEATFPTRGKSTPPSSLHDLIKRQQREGREKKGRIFDARVENMETGANGECGHLIG</sequence>
<name>A0AAN8S7U5_POLSC</name>
<evidence type="ECO:0000313" key="3">
    <source>
        <dbReference type="Proteomes" id="UP001372834"/>
    </source>
</evidence>
<protein>
    <submittedName>
        <fullName evidence="2">Uncharacterized protein</fullName>
    </submittedName>
</protein>